<dbReference type="Proteomes" id="UP000694392">
    <property type="component" value="Unplaced"/>
</dbReference>
<keyword evidence="2" id="KW-1185">Reference proteome</keyword>
<protein>
    <submittedName>
        <fullName evidence="1">Uncharacterized protein</fullName>
    </submittedName>
</protein>
<organism evidence="1 2">
    <name type="scientific">Sphenodon punctatus</name>
    <name type="common">Tuatara</name>
    <name type="synonym">Hatteria punctata</name>
    <dbReference type="NCBI Taxonomy" id="8508"/>
    <lineage>
        <taxon>Eukaryota</taxon>
        <taxon>Metazoa</taxon>
        <taxon>Chordata</taxon>
        <taxon>Craniata</taxon>
        <taxon>Vertebrata</taxon>
        <taxon>Euteleostomi</taxon>
        <taxon>Lepidosauria</taxon>
        <taxon>Sphenodontia</taxon>
        <taxon>Sphenodontidae</taxon>
        <taxon>Sphenodon</taxon>
    </lineage>
</organism>
<reference evidence="1" key="2">
    <citation type="submission" date="2025-09" db="UniProtKB">
        <authorList>
            <consortium name="Ensembl"/>
        </authorList>
    </citation>
    <scope>IDENTIFICATION</scope>
</reference>
<evidence type="ECO:0000313" key="1">
    <source>
        <dbReference type="Ensembl" id="ENSSPUP00000001252.1"/>
    </source>
</evidence>
<reference evidence="1" key="1">
    <citation type="submission" date="2025-08" db="UniProtKB">
        <authorList>
            <consortium name="Ensembl"/>
        </authorList>
    </citation>
    <scope>IDENTIFICATION</scope>
</reference>
<dbReference type="AlphaFoldDB" id="A0A8D0G7I7"/>
<name>A0A8D0G7I7_SPHPU</name>
<evidence type="ECO:0000313" key="2">
    <source>
        <dbReference type="Proteomes" id="UP000694392"/>
    </source>
</evidence>
<dbReference type="OMA" id="MAQHYVS"/>
<accession>A0A8D0G7I7</accession>
<proteinExistence type="predicted"/>
<sequence length="65" mass="7439">MNASERLCAELREKTAALSKAKLLSEEVLSHSSLLETIEVKGTGMTEHYVTQLELQDLQERYRFL</sequence>
<dbReference type="Ensembl" id="ENSSPUT00000001324.1">
    <property type="protein sequence ID" value="ENSSPUP00000001252.1"/>
    <property type="gene ID" value="ENSSPUG00000000997.1"/>
</dbReference>